<evidence type="ECO:0000256" key="4">
    <source>
        <dbReference type="ARBA" id="ARBA00022927"/>
    </source>
</evidence>
<evidence type="ECO:0000256" key="3">
    <source>
        <dbReference type="ARBA" id="ARBA00022448"/>
    </source>
</evidence>
<feature type="non-terminal residue" evidence="9">
    <location>
        <position position="1"/>
    </location>
</feature>
<dbReference type="Proteomes" id="UP000187455">
    <property type="component" value="Unassembled WGS sequence"/>
</dbReference>
<dbReference type="InterPro" id="IPR013041">
    <property type="entry name" value="Clathrin_app_Ig-like_sf"/>
</dbReference>
<dbReference type="SUPFAM" id="SSF55711">
    <property type="entry name" value="Subdomain of clathrin and coatomer appendage domain"/>
    <property type="match status" value="1"/>
</dbReference>
<feature type="compositionally biased region" description="Polar residues" evidence="6">
    <location>
        <begin position="895"/>
        <end position="933"/>
    </location>
</feature>
<dbReference type="STRING" id="133383.A0A1R0H469"/>
<dbReference type="InterPro" id="IPR012295">
    <property type="entry name" value="TBP_dom_sf"/>
</dbReference>
<accession>A0A1R0H469</accession>
<dbReference type="GO" id="GO:0006886">
    <property type="term" value="P:intracellular protein transport"/>
    <property type="evidence" value="ECO:0007669"/>
    <property type="project" value="InterPro"/>
</dbReference>
<name>A0A1R0H469_9FUNG</name>
<dbReference type="Pfam" id="PF01602">
    <property type="entry name" value="Adaptin_N"/>
    <property type="match status" value="1"/>
</dbReference>
<dbReference type="GO" id="GO:0012505">
    <property type="term" value="C:endomembrane system"/>
    <property type="evidence" value="ECO:0007669"/>
    <property type="project" value="UniProtKB-SubCell"/>
</dbReference>
<dbReference type="InterPro" id="IPR015151">
    <property type="entry name" value="B-adaptin_app_sub_C"/>
</dbReference>
<evidence type="ECO:0000313" key="9">
    <source>
        <dbReference type="EMBL" id="OLY83921.1"/>
    </source>
</evidence>
<keyword evidence="3" id="KW-0813">Transport</keyword>
<dbReference type="GO" id="GO:0030131">
    <property type="term" value="C:clathrin adaptor complex"/>
    <property type="evidence" value="ECO:0007669"/>
    <property type="project" value="InterPro"/>
</dbReference>
<dbReference type="AlphaFoldDB" id="A0A1R0H469"/>
<dbReference type="OrthoDB" id="10254310at2759"/>
<feature type="domain" description="Clathrin/coatomer adaptor adaptin-like N-terminal" evidence="7">
    <location>
        <begin position="5"/>
        <end position="538"/>
    </location>
</feature>
<comment type="subcellular location">
    <subcellularLocation>
        <location evidence="1">Endomembrane system</location>
    </subcellularLocation>
</comment>
<dbReference type="Gene3D" id="2.60.40.1150">
    <property type="match status" value="1"/>
</dbReference>
<dbReference type="InterPro" id="IPR016024">
    <property type="entry name" value="ARM-type_fold"/>
</dbReference>
<dbReference type="PANTHER" id="PTHR11134">
    <property type="entry name" value="ADAPTOR COMPLEX SUBUNIT BETA FAMILY MEMBER"/>
    <property type="match status" value="1"/>
</dbReference>
<keyword evidence="4" id="KW-0653">Protein transport</keyword>
<evidence type="ECO:0000313" key="10">
    <source>
        <dbReference type="Proteomes" id="UP000187455"/>
    </source>
</evidence>
<keyword evidence="5" id="KW-0472">Membrane</keyword>
<keyword evidence="10" id="KW-1185">Reference proteome</keyword>
<dbReference type="EMBL" id="LSSL01000696">
    <property type="protein sequence ID" value="OLY83921.1"/>
    <property type="molecule type" value="Genomic_DNA"/>
</dbReference>
<dbReference type="InterPro" id="IPR002553">
    <property type="entry name" value="Clathrin/coatomer_adapt-like_N"/>
</dbReference>
<proteinExistence type="inferred from homology"/>
<comment type="caution">
    <text evidence="9">The sequence shown here is derived from an EMBL/GenBank/DDBJ whole genome shotgun (WGS) entry which is preliminary data.</text>
</comment>
<comment type="similarity">
    <text evidence="2">Belongs to the adaptor complexes large subunit family.</text>
</comment>
<dbReference type="GO" id="GO:0016192">
    <property type="term" value="P:vesicle-mediated transport"/>
    <property type="evidence" value="ECO:0007669"/>
    <property type="project" value="InterPro"/>
</dbReference>
<dbReference type="Pfam" id="PF09066">
    <property type="entry name" value="B2-adapt-app_C"/>
    <property type="match status" value="1"/>
</dbReference>
<evidence type="ECO:0000259" key="7">
    <source>
        <dbReference type="Pfam" id="PF01602"/>
    </source>
</evidence>
<protein>
    <submittedName>
        <fullName evidence="9">Beta-adaptin-like protein C</fullName>
    </submittedName>
</protein>
<evidence type="ECO:0000256" key="1">
    <source>
        <dbReference type="ARBA" id="ARBA00004308"/>
    </source>
</evidence>
<feature type="domain" description="Beta-adaptin appendage C-terminal subdomain" evidence="8">
    <location>
        <begin position="1096"/>
        <end position="1204"/>
    </location>
</feature>
<dbReference type="InterPro" id="IPR009028">
    <property type="entry name" value="Coatomer/calthrin_app_sub_C"/>
</dbReference>
<sequence>DLNELRDEFSQKKNSKLSKKKAIIKKVIGNMTVGINMSSLYVEVLECLKYDDIEIKKLVHLYLINYGRMNPKMTDLAIPLLEKEAISINPLYRANSIRTMSYINTEKVILSLTDQLRISLSDKDPFVKKTAALALLKVFRYFNSLFDEEPDLLDLLKTHLTDENPTVIPLSFPFHSNNTSPFFVVSNAVTAFREISLVTPTLTLNFNYNIARKLSLALNECNEWNQINLLTALMNTVPQTHDEAESLIQRIIPRFQHSNSGVVLASIRLVCYLMNYISDKESLSDLCGKITNSLVTLLKSGPQIRFITLRNIILLNEWWSPIMQGQIHALFCKFNEPNYVKLEKLELLVRLVDLDSASLVLMELAEYALEPDQYFVEKVIHSIGRIAIKLAPLADNCVAIMIKILDSNQKFSIHQIVIAMAKIMQKYPYRYKRTLPRIFGLWPQITDDEAKSALIWIAGSYIDSYKLSETILKSLSENFLEESAMVQLSLLTALAKSFVSKKTKLNGVIRKLMKSATEKINDPDVRDRALFYSKLLTLSPESGKKIVSLRGNFRNYYAEPIDVKKLESLLLQVSTLSSIYFVPQNQLFKDSKELYLPESPALVKYRFPSSNLEFSFSEIENENDPALPDQVEDFDSEQLSPKIPNFASEIINYDPYSTLADIPTGDNDFNSPTINIAKISPFLAQTMKLSRTGSNANQLVEDVFSELVNSPSLGNDSSGNKNSSNTINMATTSPAFNNFSDINPLNKTKTYSNLLANSPGYNISNDFSALNLADSKATPSQLNRYSTMPSLNNARKPITQSSFINDFGLSSTTNPDNSISANGHISPKTNDLLIRSSTSAGKLNSPSLGITQYNGVTPLNSIGGFSPNNNSLNISSNNIQPGVGETKPRSAVGEDSTNSRSLLSKPASNQYGLGISSDNKASLPNNFSQPKLKNTSSLGEMNFGYNNGLYNNLGNSYNNGFIQPNPNLETTQSHKLLDSRQTNGLDIYGVFERVGDKVMFVLSLTNNSVINLSDFAIQFNLNTFGLVPKYQLPIPNNLILQTQTVSAGIELIVNDQTMIKHSSPINSLQIALKCNLGEFYFATKFSMHILLLDSIKGKLDQGSFLQLWGSFNMPQNASTVNFSDLKYRGLDTIKDKLNMNNVFTVAQRQTDQFFVFYTSCVLFDLTTFVSELKITFDFVHAQIITKSSRPDFNPSICETFVDILTK</sequence>
<dbReference type="Gene3D" id="3.30.310.10">
    <property type="entry name" value="TATA-Binding Protein"/>
    <property type="match status" value="1"/>
</dbReference>
<dbReference type="InterPro" id="IPR026739">
    <property type="entry name" value="AP_beta"/>
</dbReference>
<reference evidence="9 10" key="1">
    <citation type="journal article" date="2016" name="Mol. Biol. Evol.">
        <title>Genome-Wide Survey of Gut Fungi (Harpellales) Reveals the First Horizontally Transferred Ubiquitin Gene from a Mosquito Host.</title>
        <authorList>
            <person name="Wang Y."/>
            <person name="White M.M."/>
            <person name="Kvist S."/>
            <person name="Moncalvo J.M."/>
        </authorList>
    </citation>
    <scope>NUCLEOTIDE SEQUENCE [LARGE SCALE GENOMIC DNA]</scope>
    <source>
        <strain evidence="9 10">ALG-7-W6</strain>
    </source>
</reference>
<evidence type="ECO:0000259" key="8">
    <source>
        <dbReference type="Pfam" id="PF09066"/>
    </source>
</evidence>
<feature type="region of interest" description="Disordered" evidence="6">
    <location>
        <begin position="873"/>
        <end position="933"/>
    </location>
</feature>
<dbReference type="SUPFAM" id="SSF49348">
    <property type="entry name" value="Clathrin adaptor appendage domain"/>
    <property type="match status" value="1"/>
</dbReference>
<dbReference type="Gene3D" id="1.25.10.10">
    <property type="entry name" value="Leucine-rich Repeat Variant"/>
    <property type="match status" value="1"/>
</dbReference>
<organism evidence="9 10">
    <name type="scientific">Smittium mucronatum</name>
    <dbReference type="NCBI Taxonomy" id="133383"/>
    <lineage>
        <taxon>Eukaryota</taxon>
        <taxon>Fungi</taxon>
        <taxon>Fungi incertae sedis</taxon>
        <taxon>Zoopagomycota</taxon>
        <taxon>Kickxellomycotina</taxon>
        <taxon>Harpellomycetes</taxon>
        <taxon>Harpellales</taxon>
        <taxon>Legeriomycetaceae</taxon>
        <taxon>Smittium</taxon>
    </lineage>
</organism>
<evidence type="ECO:0000256" key="6">
    <source>
        <dbReference type="SAM" id="MobiDB-lite"/>
    </source>
</evidence>
<dbReference type="SUPFAM" id="SSF48371">
    <property type="entry name" value="ARM repeat"/>
    <property type="match status" value="1"/>
</dbReference>
<dbReference type="InterPro" id="IPR011989">
    <property type="entry name" value="ARM-like"/>
</dbReference>
<dbReference type="InterPro" id="IPR013037">
    <property type="entry name" value="Clathrin_b-adaptin_app_Ig-like"/>
</dbReference>
<gene>
    <name evidence="9" type="ORF">AYI68_g1925</name>
</gene>
<evidence type="ECO:0000256" key="5">
    <source>
        <dbReference type="ARBA" id="ARBA00023136"/>
    </source>
</evidence>
<evidence type="ECO:0000256" key="2">
    <source>
        <dbReference type="ARBA" id="ARBA00006613"/>
    </source>
</evidence>